<organism evidence="1 2">
    <name type="scientific">Pleurotus cornucopiae</name>
    <name type="common">Cornucopia mushroom</name>
    <dbReference type="NCBI Taxonomy" id="5321"/>
    <lineage>
        <taxon>Eukaryota</taxon>
        <taxon>Fungi</taxon>
        <taxon>Dikarya</taxon>
        <taxon>Basidiomycota</taxon>
        <taxon>Agaricomycotina</taxon>
        <taxon>Agaricomycetes</taxon>
        <taxon>Agaricomycetidae</taxon>
        <taxon>Agaricales</taxon>
        <taxon>Pleurotineae</taxon>
        <taxon>Pleurotaceae</taxon>
        <taxon>Pleurotus</taxon>
    </lineage>
</organism>
<reference evidence="1 2" key="1">
    <citation type="journal article" date="2021" name="Appl. Environ. Microbiol.">
        <title>Genetic linkage and physical mapping for an oyster mushroom Pleurotus cornucopiae and QTL analysis for the trait cap color.</title>
        <authorList>
            <person name="Zhang Y."/>
            <person name="Gao W."/>
            <person name="Sonnenberg A."/>
            <person name="Chen Q."/>
            <person name="Zhang J."/>
            <person name="Huang C."/>
        </authorList>
    </citation>
    <scope>NUCLEOTIDE SEQUENCE [LARGE SCALE GENOMIC DNA]</scope>
    <source>
        <strain evidence="1">CCMSSC00406</strain>
    </source>
</reference>
<evidence type="ECO:0000313" key="2">
    <source>
        <dbReference type="Proteomes" id="UP000824881"/>
    </source>
</evidence>
<name>A0ACB7J936_PLECO</name>
<keyword evidence="2" id="KW-1185">Reference proteome</keyword>
<protein>
    <submittedName>
        <fullName evidence="1">Uncharacterized protein</fullName>
    </submittedName>
</protein>
<evidence type="ECO:0000313" key="1">
    <source>
        <dbReference type="EMBL" id="KAG9226700.1"/>
    </source>
</evidence>
<gene>
    <name evidence="1" type="ORF">CCMSSC00406_0006075</name>
</gene>
<dbReference type="Proteomes" id="UP000824881">
    <property type="component" value="Unassembled WGS sequence"/>
</dbReference>
<comment type="caution">
    <text evidence="1">The sequence shown here is derived from an EMBL/GenBank/DDBJ whole genome shotgun (WGS) entry which is preliminary data.</text>
</comment>
<proteinExistence type="predicted"/>
<sequence length="560" mass="63036">MDPLSITAAAVSFVDIARRIKDSVEKVGQTRRNLQQLVEDIIEELTELQKLCQDGQGHLNHIDPDSTRSLRRLHSDLSDVLERCLKITERRKGDKGLSYVKYHFSAWLKNAEIESDILRLRDRVSSVHRRFTMVASLRAERADGELLIFSSEQRVAMRRMEGLLSRLLIDSHASGTYPASALDHASPDGIEYRNLHLQVQKTVALLDCISATHTFTIEETRGPEPFRYLSRPSWPSQASLMRSTTIRAFETLQLLELEPSNLALWEGADHLLDLGNYLYDLGLEEDAAAIFIGVSNVYQTLMQRNARTYLPYVAWGLRRLFYIHFGTLEGLGFAKRAVHICRETATMLQEDYCVDLARSLCIYSDHLSAKGHFDEALTYAAEALAMQRKAPTAQQGSDCLVVSWEASGEERVALSSARTISRAYDTAIDEMSYLGVYAYVLLSMGRWSEALIITTEAINCLGALGKCDSWVKDVSFGFPWVYEDHQYVVSKICSPSSPLAASISVDRVYPNVLPTQRAHTPSTPAICPLLERRIFGTDRGRSKRCVFVKNIQRWGGIDGD</sequence>
<accession>A0ACB7J936</accession>
<dbReference type="EMBL" id="WQMT02000002">
    <property type="protein sequence ID" value="KAG9226700.1"/>
    <property type="molecule type" value="Genomic_DNA"/>
</dbReference>